<evidence type="ECO:0000256" key="1">
    <source>
        <dbReference type="ARBA" id="ARBA00000847"/>
    </source>
</evidence>
<evidence type="ECO:0000259" key="9">
    <source>
        <dbReference type="PROSITE" id="PS51462"/>
    </source>
</evidence>
<organism evidence="10 11">
    <name type="scientific">Candidatus Abyssobacteria bacterium SURF_17</name>
    <dbReference type="NCBI Taxonomy" id="2093361"/>
    <lineage>
        <taxon>Bacteria</taxon>
        <taxon>Pseudomonadati</taxon>
        <taxon>Candidatus Hydrogenedentota</taxon>
        <taxon>Candidatus Abyssobacteria</taxon>
    </lineage>
</organism>
<comment type="catalytic activity">
    <reaction evidence="1">
        <text>GDP-alpha-D-mannose + H2O = alpha-D-mannose 1-phosphate + GMP + 2 H(+)</text>
        <dbReference type="Rhea" id="RHEA:27978"/>
        <dbReference type="ChEBI" id="CHEBI:15377"/>
        <dbReference type="ChEBI" id="CHEBI:15378"/>
        <dbReference type="ChEBI" id="CHEBI:57527"/>
        <dbReference type="ChEBI" id="CHEBI:58115"/>
        <dbReference type="ChEBI" id="CHEBI:58409"/>
    </reaction>
</comment>
<evidence type="ECO:0000256" key="2">
    <source>
        <dbReference type="ARBA" id="ARBA00001946"/>
    </source>
</evidence>
<comment type="caution">
    <text evidence="10">The sequence shown here is derived from an EMBL/GenBank/DDBJ whole genome shotgun (WGS) entry which is preliminary data.</text>
</comment>
<dbReference type="PROSITE" id="PS51462">
    <property type="entry name" value="NUDIX"/>
    <property type="match status" value="1"/>
</dbReference>
<dbReference type="SUPFAM" id="SSF55811">
    <property type="entry name" value="Nudix"/>
    <property type="match status" value="1"/>
</dbReference>
<evidence type="ECO:0000256" key="5">
    <source>
        <dbReference type="ARBA" id="ARBA00022801"/>
    </source>
</evidence>
<dbReference type="Pfam" id="PF00293">
    <property type="entry name" value="NUDIX"/>
    <property type="match status" value="1"/>
</dbReference>
<keyword evidence="5 8" id="KW-0378">Hydrolase</keyword>
<dbReference type="InterPro" id="IPR020084">
    <property type="entry name" value="NUDIX_hydrolase_CS"/>
</dbReference>
<dbReference type="InterPro" id="IPR000086">
    <property type="entry name" value="NUDIX_hydrolase_dom"/>
</dbReference>
<dbReference type="PANTHER" id="PTHR11839:SF18">
    <property type="entry name" value="NUDIX HYDROLASE DOMAIN-CONTAINING PROTEIN"/>
    <property type="match status" value="1"/>
</dbReference>
<dbReference type="PRINTS" id="PR00502">
    <property type="entry name" value="NUDIXFAMILY"/>
</dbReference>
<dbReference type="CDD" id="cd03424">
    <property type="entry name" value="NUDIX_ADPRase_Nudt5_UGPPase_Nudt14"/>
    <property type="match status" value="1"/>
</dbReference>
<dbReference type="EMBL" id="QZKI01000011">
    <property type="protein sequence ID" value="RJP74728.1"/>
    <property type="molecule type" value="Genomic_DNA"/>
</dbReference>
<dbReference type="FunFam" id="3.90.79.10:FF:000024">
    <property type="entry name" value="ADP-ribose pyrophosphatase"/>
    <property type="match status" value="1"/>
</dbReference>
<dbReference type="GO" id="GO:0019693">
    <property type="term" value="P:ribose phosphate metabolic process"/>
    <property type="evidence" value="ECO:0007669"/>
    <property type="project" value="TreeGrafter"/>
</dbReference>
<dbReference type="InterPro" id="IPR015797">
    <property type="entry name" value="NUDIX_hydrolase-like_dom_sf"/>
</dbReference>
<evidence type="ECO:0000256" key="7">
    <source>
        <dbReference type="ARBA" id="ARBA00032272"/>
    </source>
</evidence>
<proteinExistence type="inferred from homology"/>
<sequence>MKDFEVKEVKQIYSGRVVDLSVETIILPDGKEARREVVRHPGAVAIVPMASAKEVILIKQFRYCAGKTLWEIPAGTMEQGETPLACAQRELIEETGHRAGKMESLGGFYTTPGFCNEFLYLFVATELEQCESNLDRDEQIETHKMSMKEAFCKIESGEIADAKTLVGLMRVNRMTLR</sequence>
<reference evidence="10 11" key="1">
    <citation type="journal article" date="2017" name="ISME J.">
        <title>Energy and carbon metabolisms in a deep terrestrial subsurface fluid microbial community.</title>
        <authorList>
            <person name="Momper L."/>
            <person name="Jungbluth S.P."/>
            <person name="Lee M.D."/>
            <person name="Amend J.P."/>
        </authorList>
    </citation>
    <scope>NUCLEOTIDE SEQUENCE [LARGE SCALE GENOMIC DNA]</scope>
    <source>
        <strain evidence="10">SURF_17</strain>
    </source>
</reference>
<evidence type="ECO:0000256" key="4">
    <source>
        <dbReference type="ARBA" id="ARBA00016377"/>
    </source>
</evidence>
<evidence type="ECO:0000313" key="11">
    <source>
        <dbReference type="Proteomes" id="UP000285961"/>
    </source>
</evidence>
<comment type="cofactor">
    <cofactor evidence="2">
        <name>Mg(2+)</name>
        <dbReference type="ChEBI" id="CHEBI:18420"/>
    </cofactor>
</comment>
<dbReference type="PANTHER" id="PTHR11839">
    <property type="entry name" value="UDP/ADP-SUGAR PYROPHOSPHATASE"/>
    <property type="match status" value="1"/>
</dbReference>
<dbReference type="GO" id="GO:0016462">
    <property type="term" value="F:pyrophosphatase activity"/>
    <property type="evidence" value="ECO:0007669"/>
    <property type="project" value="UniProtKB-ARBA"/>
</dbReference>
<protein>
    <recommendedName>
        <fullName evidence="4">GDP-mannose pyrophosphatase</fullName>
    </recommendedName>
    <alternativeName>
        <fullName evidence="6">GDP-mannose hydrolase</fullName>
    </alternativeName>
    <alternativeName>
        <fullName evidence="7">GDPMK</fullName>
    </alternativeName>
</protein>
<dbReference type="Proteomes" id="UP000285961">
    <property type="component" value="Unassembled WGS sequence"/>
</dbReference>
<dbReference type="PROSITE" id="PS00893">
    <property type="entry name" value="NUDIX_BOX"/>
    <property type="match status" value="1"/>
</dbReference>
<dbReference type="Gene3D" id="3.90.79.10">
    <property type="entry name" value="Nucleoside Triphosphate Pyrophosphohydrolase"/>
    <property type="match status" value="1"/>
</dbReference>
<evidence type="ECO:0000256" key="3">
    <source>
        <dbReference type="ARBA" id="ARBA00007275"/>
    </source>
</evidence>
<dbReference type="GO" id="GO:0006753">
    <property type="term" value="P:nucleoside phosphate metabolic process"/>
    <property type="evidence" value="ECO:0007669"/>
    <property type="project" value="TreeGrafter"/>
</dbReference>
<dbReference type="AlphaFoldDB" id="A0A419F8H2"/>
<name>A0A419F8H2_9BACT</name>
<comment type="similarity">
    <text evidence="3">Belongs to the Nudix hydrolase family. NudK subfamily.</text>
</comment>
<evidence type="ECO:0000313" key="10">
    <source>
        <dbReference type="EMBL" id="RJP74728.1"/>
    </source>
</evidence>
<gene>
    <name evidence="10" type="ORF">C4532_01720</name>
</gene>
<dbReference type="GO" id="GO:0005829">
    <property type="term" value="C:cytosol"/>
    <property type="evidence" value="ECO:0007669"/>
    <property type="project" value="TreeGrafter"/>
</dbReference>
<accession>A0A419F8H2</accession>
<feature type="domain" description="Nudix hydrolase" evidence="9">
    <location>
        <begin position="38"/>
        <end position="167"/>
    </location>
</feature>
<evidence type="ECO:0000256" key="6">
    <source>
        <dbReference type="ARBA" id="ARBA00032162"/>
    </source>
</evidence>
<dbReference type="InterPro" id="IPR020476">
    <property type="entry name" value="Nudix_hydrolase"/>
</dbReference>
<evidence type="ECO:0000256" key="8">
    <source>
        <dbReference type="RuleBase" id="RU003476"/>
    </source>
</evidence>